<dbReference type="Pfam" id="PF01979">
    <property type="entry name" value="Amidohydro_1"/>
    <property type="match status" value="1"/>
</dbReference>
<dbReference type="PROSITE" id="PS51257">
    <property type="entry name" value="PROKAR_LIPOPROTEIN"/>
    <property type="match status" value="1"/>
</dbReference>
<dbReference type="SUPFAM" id="SSF51338">
    <property type="entry name" value="Composite domain of metallo-dependent hydrolases"/>
    <property type="match status" value="1"/>
</dbReference>
<accession>A0ABS7EHE1</accession>
<dbReference type="PANTHER" id="PTHR43135:SF3">
    <property type="entry name" value="ALPHA-D-RIBOSE 1-METHYLPHOSPHONATE 5-TRIPHOSPHATE DIPHOSPHATASE"/>
    <property type="match status" value="1"/>
</dbReference>
<evidence type="ECO:0000313" key="4">
    <source>
        <dbReference type="Proteomes" id="UP001166251"/>
    </source>
</evidence>
<evidence type="ECO:0000313" key="3">
    <source>
        <dbReference type="EMBL" id="MBW8191757.1"/>
    </source>
</evidence>
<gene>
    <name evidence="3" type="ORF">K0504_11990</name>
</gene>
<dbReference type="InterPro" id="IPR011059">
    <property type="entry name" value="Metal-dep_hydrolase_composite"/>
</dbReference>
<dbReference type="SUPFAM" id="SSF51556">
    <property type="entry name" value="Metallo-dependent hydrolases"/>
    <property type="match status" value="1"/>
</dbReference>
<dbReference type="InterPro" id="IPR006680">
    <property type="entry name" value="Amidohydro-rel"/>
</dbReference>
<dbReference type="RefSeq" id="WP_220104434.1">
    <property type="nucleotide sequence ID" value="NZ_JAHZSS010000014.1"/>
</dbReference>
<dbReference type="Gene3D" id="3.30.110.90">
    <property type="entry name" value="Amidohydrolase"/>
    <property type="match status" value="1"/>
</dbReference>
<keyword evidence="1" id="KW-0732">Signal</keyword>
<organism evidence="3 4">
    <name type="scientific">Neiella holothuriorum</name>
    <dbReference type="NCBI Taxonomy" id="2870530"/>
    <lineage>
        <taxon>Bacteria</taxon>
        <taxon>Pseudomonadati</taxon>
        <taxon>Pseudomonadota</taxon>
        <taxon>Gammaproteobacteria</taxon>
        <taxon>Alteromonadales</taxon>
        <taxon>Echinimonadaceae</taxon>
        <taxon>Neiella</taxon>
    </lineage>
</organism>
<dbReference type="Proteomes" id="UP001166251">
    <property type="component" value="Unassembled WGS sequence"/>
</dbReference>
<feature type="chain" id="PRO_5045206836" evidence="1">
    <location>
        <begin position="22"/>
        <end position="453"/>
    </location>
</feature>
<protein>
    <submittedName>
        <fullName evidence="3">Amidohydrolase family protein</fullName>
    </submittedName>
</protein>
<proteinExistence type="predicted"/>
<keyword evidence="4" id="KW-1185">Reference proteome</keyword>
<dbReference type="InterPro" id="IPR032466">
    <property type="entry name" value="Metal_Hydrolase"/>
</dbReference>
<dbReference type="InterPro" id="IPR051781">
    <property type="entry name" value="Metallo-dep_Hydrolase"/>
</dbReference>
<dbReference type="Gene3D" id="1.20.58.520">
    <property type="entry name" value="Amidohydrolase"/>
    <property type="match status" value="1"/>
</dbReference>
<feature type="signal peptide" evidence="1">
    <location>
        <begin position="1"/>
        <end position="21"/>
    </location>
</feature>
<sequence>MKLLYIILLLSVSACSGQPNAIEQTQTSFVLTNVNIIDVGGQTIHRSKNISVSNGMIESISDSDTLKNTPVRMVIDGAGGYVTPGLIDMHVHMYEKAAYVLTLSHGVTHVRVMNGVPEQLVWRDKINSGDLIGSTSTVSSPIISGYMSAHLHHGVATGEQARSAVRQYHADGYDLIKAYGNLSVQSLEHLIDEAQSLQMPVAKHGPHGSGNMHVSVLNGLQSFEHVEDIFQGPLQYQFDEERLGPVIADIKKTGVPITPTLNVYEQLTRLSRDKDNFLNEIPTDYTSDIIAWEASRNQVKRWLNASEKMADHNEKVLAFLKLITKFLQQDGVPLLVGSDSGVLLSPHGLATHNEMRLLQRSGLTTYEVLAAATVNPAKALKLEKQLGKIEAGYRADFLYSQANPIDDLAVLAEPKAVVKSGRWYSREQLETMRNNAIEGRSLWQELSVLIDAI</sequence>
<dbReference type="PANTHER" id="PTHR43135">
    <property type="entry name" value="ALPHA-D-RIBOSE 1-METHYLPHOSPHONATE 5-TRIPHOSPHATE DIPHOSPHATASE"/>
    <property type="match status" value="1"/>
</dbReference>
<dbReference type="EMBL" id="JAHZSS010000014">
    <property type="protein sequence ID" value="MBW8191757.1"/>
    <property type="molecule type" value="Genomic_DNA"/>
</dbReference>
<reference evidence="3" key="1">
    <citation type="submission" date="2021-07" db="EMBL/GenBank/DDBJ databases">
        <title>Neiella marina sp. nov., isolated from the intestinal content of sea cucumber Apostichopus japonicus.</title>
        <authorList>
            <person name="Bai X."/>
        </authorList>
    </citation>
    <scope>NUCLEOTIDE SEQUENCE</scope>
    <source>
        <strain evidence="3">126</strain>
    </source>
</reference>
<feature type="domain" description="Amidohydrolase-related" evidence="2">
    <location>
        <begin position="81"/>
        <end position="423"/>
    </location>
</feature>
<name>A0ABS7EHE1_9GAMM</name>
<evidence type="ECO:0000256" key="1">
    <source>
        <dbReference type="SAM" id="SignalP"/>
    </source>
</evidence>
<evidence type="ECO:0000259" key="2">
    <source>
        <dbReference type="Pfam" id="PF01979"/>
    </source>
</evidence>
<dbReference type="Gene3D" id="2.30.40.10">
    <property type="entry name" value="Urease, subunit C, domain 1"/>
    <property type="match status" value="1"/>
</dbReference>
<comment type="caution">
    <text evidence="3">The sequence shown here is derived from an EMBL/GenBank/DDBJ whole genome shotgun (WGS) entry which is preliminary data.</text>
</comment>
<dbReference type="Gene3D" id="3.40.50.10910">
    <property type="entry name" value="Amidohydrolase"/>
    <property type="match status" value="1"/>
</dbReference>